<accession>A0A838LB63</accession>
<dbReference type="Pfam" id="PF04542">
    <property type="entry name" value="Sigma70_r2"/>
    <property type="match status" value="1"/>
</dbReference>
<dbReference type="SUPFAM" id="SSF88946">
    <property type="entry name" value="Sigma2 domain of RNA polymerase sigma factors"/>
    <property type="match status" value="1"/>
</dbReference>
<evidence type="ECO:0000313" key="2">
    <source>
        <dbReference type="EMBL" id="MBA2935945.1"/>
    </source>
</evidence>
<keyword evidence="3" id="KW-1185">Reference proteome</keyword>
<dbReference type="RefSeq" id="WP_160363127.1">
    <property type="nucleotide sequence ID" value="NZ_JACEIB010000026.1"/>
</dbReference>
<proteinExistence type="predicted"/>
<organism evidence="2 3">
    <name type="scientific">Sphingomonas chungangi</name>
    <dbReference type="NCBI Taxonomy" id="2683589"/>
    <lineage>
        <taxon>Bacteria</taxon>
        <taxon>Pseudomonadati</taxon>
        <taxon>Pseudomonadota</taxon>
        <taxon>Alphaproteobacteria</taxon>
        <taxon>Sphingomonadales</taxon>
        <taxon>Sphingomonadaceae</taxon>
        <taxon>Sphingomonas</taxon>
    </lineage>
</organism>
<reference evidence="2 3" key="1">
    <citation type="submission" date="2020-07" db="EMBL/GenBank/DDBJ databases">
        <authorList>
            <person name="Sun Q."/>
        </authorList>
    </citation>
    <scope>NUCLEOTIDE SEQUENCE [LARGE SCALE GENOMIC DNA]</scope>
    <source>
        <strain evidence="2 3">CGMCC 1.13654</strain>
    </source>
</reference>
<sequence>MMRMGSTISDLNAASLADALRRVAAGDQATFEDVYLSVWRRAGTFDAAKGSAMAWLITLARNRAVDRLRSGGKVATTPIKLANEVPDPAPAAS</sequence>
<dbReference type="EMBL" id="JACEIB010000026">
    <property type="protein sequence ID" value="MBA2935945.1"/>
    <property type="molecule type" value="Genomic_DNA"/>
</dbReference>
<evidence type="ECO:0000259" key="1">
    <source>
        <dbReference type="Pfam" id="PF04542"/>
    </source>
</evidence>
<dbReference type="Proteomes" id="UP000570166">
    <property type="component" value="Unassembled WGS sequence"/>
</dbReference>
<name>A0A838LB63_9SPHN</name>
<dbReference type="GO" id="GO:0006352">
    <property type="term" value="P:DNA-templated transcription initiation"/>
    <property type="evidence" value="ECO:0007669"/>
    <property type="project" value="InterPro"/>
</dbReference>
<evidence type="ECO:0000313" key="3">
    <source>
        <dbReference type="Proteomes" id="UP000570166"/>
    </source>
</evidence>
<dbReference type="AlphaFoldDB" id="A0A838LB63"/>
<comment type="caution">
    <text evidence="2">The sequence shown here is derived from an EMBL/GenBank/DDBJ whole genome shotgun (WGS) entry which is preliminary data.</text>
</comment>
<feature type="domain" description="RNA polymerase sigma-70 region 2" evidence="1">
    <location>
        <begin position="31"/>
        <end position="72"/>
    </location>
</feature>
<dbReference type="GO" id="GO:0003700">
    <property type="term" value="F:DNA-binding transcription factor activity"/>
    <property type="evidence" value="ECO:0007669"/>
    <property type="project" value="InterPro"/>
</dbReference>
<protein>
    <recommendedName>
        <fullName evidence="1">RNA polymerase sigma-70 region 2 domain-containing protein</fullName>
    </recommendedName>
</protein>
<dbReference type="InterPro" id="IPR007627">
    <property type="entry name" value="RNA_pol_sigma70_r2"/>
</dbReference>
<gene>
    <name evidence="2" type="ORF">HZF05_17840</name>
</gene>
<dbReference type="InterPro" id="IPR013325">
    <property type="entry name" value="RNA_pol_sigma_r2"/>
</dbReference>
<dbReference type="Gene3D" id="1.10.1740.10">
    <property type="match status" value="1"/>
</dbReference>